<name>A0A173GBR0_9CAUD</name>
<gene>
    <name evidence="1" type="ORF">SALINJAH_57</name>
</gene>
<protein>
    <recommendedName>
        <fullName evidence="3">SHOCT domain-containing protein</fullName>
    </recommendedName>
</protein>
<dbReference type="EMBL" id="KX011169">
    <property type="protein sequence ID" value="ANH50700.1"/>
    <property type="molecule type" value="Genomic_DNA"/>
</dbReference>
<dbReference type="KEGG" id="vg:29059951"/>
<evidence type="ECO:0000313" key="1">
    <source>
        <dbReference type="EMBL" id="ANH50700.1"/>
    </source>
</evidence>
<sequence>MTNIQILINELKDMKVLYDKGFMSEAEFSRIKAAINHEIEMEVMK</sequence>
<dbReference type="Proteomes" id="UP000203219">
    <property type="component" value="Segment"/>
</dbReference>
<evidence type="ECO:0000313" key="2">
    <source>
        <dbReference type="Proteomes" id="UP000203219"/>
    </source>
</evidence>
<organism evidence="1 2">
    <name type="scientific">Bacillus phage SalinJah</name>
    <dbReference type="NCBI Taxonomy" id="1837830"/>
    <lineage>
        <taxon>Viruses</taxon>
        <taxon>Duplodnaviria</taxon>
        <taxon>Heunggongvirae</taxon>
        <taxon>Uroviricota</taxon>
        <taxon>Caudoviricetes</taxon>
        <taxon>Herelleviridae</taxon>
        <taxon>Bastillevirinae</taxon>
        <taxon>Wphvirus</taxon>
        <taxon>Wphvirus BPS13</taxon>
    </lineage>
</organism>
<accession>A0A173GBR0</accession>
<reference evidence="2" key="1">
    <citation type="submission" date="2016-04" db="EMBL/GenBank/DDBJ databases">
        <authorList>
            <person name="Adebesin M.O."/>
            <person name="Ahama K."/>
            <person name="Alekasir E.M."/>
            <person name="Ali S."/>
            <person name="Aligholizadeh E."/>
            <person name="Allison J.M."/>
            <person name="Alzaher A."/>
            <person name="Andaya C.D."/>
            <person name="Asfaw S."/>
            <person name="Bansal N."/>
            <person name="Beauchard M.A."/>
            <person name="Betancourt K.A."/>
            <person name="Bhatia B."/>
            <person name="Boretti N.A."/>
            <person name="Brondi J.N."/>
            <person name="Byrd C.E."/>
            <person name="Cao A."/>
            <person name="Cardosa E.A."/>
            <person name="Carter A."/>
            <person name="Chen S."/>
            <person name="Chen Y."/>
            <person name="Clara V.K."/>
            <person name="Cobuzzi M."/>
            <person name="Conn O.L."/>
            <person name="Crosby I.A."/>
            <person name="Daly S.B."/>
            <person name="Depaz I.X."/>
            <person name="Dhaurali S."/>
            <person name="Dowdy K.M."/>
            <person name="Edokobi N.B."/>
            <person name="Ekanayake A.B."/>
            <person name="Ekekwe S.O."/>
            <person name="Emond M.A."/>
            <person name="Endres L."/>
            <person name="Eng S."/>
            <person name="Felkoski S.A."/>
            <person name="Gant C.D."/>
            <person name="Gaskin B."/>
            <person name="Gondal S."/>
            <person name="Gutmann J."/>
            <person name="Ha T.-A."/>
            <person name="Habteyes H."/>
            <person name="Hariri O."/>
            <person name="Healey R.M."/>
            <person name="Heins J.L."/>
            <person name="Henderson A.L."/>
            <person name="Hernandez F.M."/>
            <person name="Hoang P.T."/>
            <person name="Hope K.T."/>
            <person name="Husna A."/>
            <person name="Hussain A."/>
            <person name="Imani O."/>
            <person name="Jackson N.L."/>
            <person name="Jacob V.M."/>
            <person name="Kang C."/>
            <person name="Kantov R.M."/>
            <person name="Kavuru S."/>
            <person name="Kerr M.S."/>
            <person name="Khan O.A."/>
            <person name="Khan T.M."/>
            <person name="King T."/>
            <person name="Kulkarni R."/>
            <person name="Li A."/>
            <person name="Maczka C."/>
            <person name="Maisonet E."/>
            <person name="Majethia P.M."/>
            <person name="Malik D.A."/>
            <person name="Mariam A."/>
            <person name="Marquess E.B."/>
            <person name="Mattison J."/>
            <person name="Mcdonald N."/>
            <person name="Mehr S."/>
            <person name="Mengers S.R."/>
            <person name="Michaels D.P."/>
            <person name="Mondal S."/>
            <person name="Monney D.B."/>
            <person name="Nakhleh S.I."/>
            <person name="Ndubuizu N.C."/>
            <person name="Nguyen A.H."/>
            <person name="Nguyen K.M."/>
            <person name="Nguyen M.T."/>
            <person name="Nicholas M.L."/>
            <person name="Nimalan J.P."/>
            <person name="O'Connell R.A."/>
            <person name="Odoi E."/>
            <person name="Ojo L."/>
            <person name="Okoye A.E."/>
            <person name="Olateru-Olagbegi O."/>
            <person name="Osei K.V."/>
            <person name="Osei-Tutu A."/>
            <person name="Palilla A.M."/>
            <person name="Pancholi S."/>
            <person name="Park J.H."/>
            <person name="Patel K."/>
            <person name="Patel P."/>
            <person name="Pennington E."/>
            <person name="Peterson R.E."/>
            <person name="Pon J."/>
            <person name="Pourkarim H."/>
            <person name="Reed M.L."/>
            <person name="Rottman V."/>
            <person name="Salazar J."/>
            <person name="Samet S."/>
            <person name="Sendze O."/>
            <person name="Stelmack M.A."/>
            <person name="Stinnett R."/>
            <person name="Tchouaga A.L."/>
            <person name="Thompson E.M."/>
            <person name="Tran N.G."/>
            <person name="Truong T."/>
            <person name="Udo J.A."/>
            <person name="Verona L.T."/>
            <person name="Vu T.-Q."/>
            <person name="Wade J."/>
            <person name="Wang N.Q."/>
            <person name="Waters Z.M."/>
            <person name="Wellman R.J."/>
            <person name="Woldegabreal S."/>
            <person name="Yee A.C."/>
            <person name="Yirefu M."/>
            <person name="Zahangir S."/>
            <person name="Zhai Y."/>
            <person name="Devine C.L."/>
            <person name="Liao K."/>
            <person name="Prasad P.K."/>
            <person name="Ruthenberg K.J."/>
            <person name="Shonk J.A."/>
            <person name="Way M."/>
            <person name="Yousufi H.K."/>
            <person name="Cao L."/>
            <person name="Fox J."/>
            <person name="Hobbs E."/>
            <person name="Kilic S."/>
            <person name="Nunn R."/>
            <person name="Patel R."/>
            <person name="Rubenstein M."/>
            <person name="Cresawn S.G."/>
            <person name="Russell D.A."/>
            <person name="Pope W.H."/>
            <person name="Jacobs-Sera D."/>
            <person name="Hendrix R.W."/>
            <person name="Hatfull G.F."/>
            <person name="Erill I."/>
            <person name="Caruso S.M."/>
        </authorList>
    </citation>
    <scope>NUCLEOTIDE SEQUENCE [LARGE SCALE GENOMIC DNA]</scope>
</reference>
<proteinExistence type="predicted"/>
<dbReference type="RefSeq" id="YP_009282011.1">
    <property type="nucleotide sequence ID" value="NC_031034.1"/>
</dbReference>
<dbReference type="GeneID" id="29059951"/>
<evidence type="ECO:0008006" key="3">
    <source>
        <dbReference type="Google" id="ProtNLM"/>
    </source>
</evidence>